<evidence type="ECO:0000313" key="11">
    <source>
        <dbReference type="EMBL" id="KAJ6976964.1"/>
    </source>
</evidence>
<keyword evidence="9 10" id="KW-0472">Membrane</keyword>
<comment type="similarity">
    <text evidence="3 10">Belongs to the nonaspanin (TM9SF) (TC 9.A.2) family.</text>
</comment>
<comment type="subcellular location">
    <subcellularLocation>
        <location evidence="1">Endosome membrane</location>
        <topology evidence="1">Multi-pass membrane protein</topology>
    </subcellularLocation>
    <subcellularLocation>
        <location evidence="2">Golgi apparatus membrane</location>
        <topology evidence="2">Multi-pass membrane protein</topology>
    </subcellularLocation>
</comment>
<dbReference type="InterPro" id="IPR004240">
    <property type="entry name" value="EMP70"/>
</dbReference>
<reference evidence="11" key="1">
    <citation type="journal article" date="2023" name="Mol. Ecol. Resour.">
        <title>Chromosome-level genome assembly of a triploid poplar Populus alba 'Berolinensis'.</title>
        <authorList>
            <person name="Chen S."/>
            <person name="Yu Y."/>
            <person name="Wang X."/>
            <person name="Wang S."/>
            <person name="Zhang T."/>
            <person name="Zhou Y."/>
            <person name="He R."/>
            <person name="Meng N."/>
            <person name="Wang Y."/>
            <person name="Liu W."/>
            <person name="Liu Z."/>
            <person name="Liu J."/>
            <person name="Guo Q."/>
            <person name="Huang H."/>
            <person name="Sederoff R.R."/>
            <person name="Wang G."/>
            <person name="Qu G."/>
            <person name="Chen S."/>
        </authorList>
    </citation>
    <scope>NUCLEOTIDE SEQUENCE</scope>
    <source>
        <strain evidence="11">SC-2020</strain>
    </source>
</reference>
<evidence type="ECO:0000256" key="8">
    <source>
        <dbReference type="ARBA" id="ARBA00023034"/>
    </source>
</evidence>
<dbReference type="GO" id="GO:0000139">
    <property type="term" value="C:Golgi membrane"/>
    <property type="evidence" value="ECO:0007669"/>
    <property type="project" value="UniProtKB-SubCell"/>
</dbReference>
<proteinExistence type="inferred from homology"/>
<protein>
    <recommendedName>
        <fullName evidence="10">Transmembrane 9 superfamily member</fullName>
    </recommendedName>
</protein>
<evidence type="ECO:0000256" key="10">
    <source>
        <dbReference type="RuleBase" id="RU363079"/>
    </source>
</evidence>
<dbReference type="EMBL" id="JAQIZT010000012">
    <property type="protein sequence ID" value="KAJ6976964.1"/>
    <property type="molecule type" value="Genomic_DNA"/>
</dbReference>
<dbReference type="PANTHER" id="PTHR10766:SF169">
    <property type="entry name" value="TRANSMEMBRANE 9 SUPERFAMILY MEMBER"/>
    <property type="match status" value="1"/>
</dbReference>
<dbReference type="AlphaFoldDB" id="A0AAD6M246"/>
<keyword evidence="7 10" id="KW-1133">Transmembrane helix</keyword>
<keyword evidence="5" id="KW-0732">Signal</keyword>
<accession>A0AAD6M246</accession>
<keyword evidence="8" id="KW-0333">Golgi apparatus</keyword>
<keyword evidence="6" id="KW-0967">Endosome</keyword>
<evidence type="ECO:0000256" key="1">
    <source>
        <dbReference type="ARBA" id="ARBA00004337"/>
    </source>
</evidence>
<keyword evidence="4 10" id="KW-0812">Transmembrane</keyword>
<feature type="transmembrane region" description="Helical" evidence="10">
    <location>
        <begin position="41"/>
        <end position="63"/>
    </location>
</feature>
<evidence type="ECO:0000256" key="4">
    <source>
        <dbReference type="ARBA" id="ARBA00022692"/>
    </source>
</evidence>
<dbReference type="PANTHER" id="PTHR10766">
    <property type="entry name" value="TRANSMEMBRANE 9 SUPERFAMILY PROTEIN"/>
    <property type="match status" value="1"/>
</dbReference>
<evidence type="ECO:0000256" key="5">
    <source>
        <dbReference type="ARBA" id="ARBA00022729"/>
    </source>
</evidence>
<gene>
    <name evidence="11" type="ORF">NC653_028983</name>
</gene>
<sequence length="94" mass="10645">MKVVDQSKFLSSIDELKPNGRADICYRIIVFTNASSVHLEWMSFLCGGSTGLFIYAYCFYYYYALTEMSGFMQTSFMFGYMAASLLGASLCWAL</sequence>
<name>A0AAD6M246_9ROSI</name>
<evidence type="ECO:0000256" key="7">
    <source>
        <dbReference type="ARBA" id="ARBA00022989"/>
    </source>
</evidence>
<evidence type="ECO:0000256" key="9">
    <source>
        <dbReference type="ARBA" id="ARBA00023136"/>
    </source>
</evidence>
<evidence type="ECO:0000256" key="2">
    <source>
        <dbReference type="ARBA" id="ARBA00004653"/>
    </source>
</evidence>
<evidence type="ECO:0000256" key="3">
    <source>
        <dbReference type="ARBA" id="ARBA00005227"/>
    </source>
</evidence>
<comment type="caution">
    <text evidence="11">The sequence shown here is derived from an EMBL/GenBank/DDBJ whole genome shotgun (WGS) entry which is preliminary data.</text>
</comment>
<keyword evidence="12" id="KW-1185">Reference proteome</keyword>
<organism evidence="11 12">
    <name type="scientific">Populus alba x Populus x berolinensis</name>
    <dbReference type="NCBI Taxonomy" id="444605"/>
    <lineage>
        <taxon>Eukaryota</taxon>
        <taxon>Viridiplantae</taxon>
        <taxon>Streptophyta</taxon>
        <taxon>Embryophyta</taxon>
        <taxon>Tracheophyta</taxon>
        <taxon>Spermatophyta</taxon>
        <taxon>Magnoliopsida</taxon>
        <taxon>eudicotyledons</taxon>
        <taxon>Gunneridae</taxon>
        <taxon>Pentapetalae</taxon>
        <taxon>rosids</taxon>
        <taxon>fabids</taxon>
        <taxon>Malpighiales</taxon>
        <taxon>Salicaceae</taxon>
        <taxon>Saliceae</taxon>
        <taxon>Populus</taxon>
    </lineage>
</organism>
<evidence type="ECO:0000313" key="12">
    <source>
        <dbReference type="Proteomes" id="UP001164929"/>
    </source>
</evidence>
<feature type="transmembrane region" description="Helical" evidence="10">
    <location>
        <begin position="75"/>
        <end position="93"/>
    </location>
</feature>
<dbReference type="Proteomes" id="UP001164929">
    <property type="component" value="Chromosome 12"/>
</dbReference>
<dbReference type="Pfam" id="PF02990">
    <property type="entry name" value="EMP70"/>
    <property type="match status" value="1"/>
</dbReference>
<comment type="caution">
    <text evidence="10">Lacks conserved residue(s) required for the propagation of feature annotation.</text>
</comment>
<dbReference type="GO" id="GO:0072657">
    <property type="term" value="P:protein localization to membrane"/>
    <property type="evidence" value="ECO:0007669"/>
    <property type="project" value="TreeGrafter"/>
</dbReference>
<evidence type="ECO:0000256" key="6">
    <source>
        <dbReference type="ARBA" id="ARBA00022753"/>
    </source>
</evidence>
<dbReference type="GO" id="GO:0010008">
    <property type="term" value="C:endosome membrane"/>
    <property type="evidence" value="ECO:0007669"/>
    <property type="project" value="UniProtKB-SubCell"/>
</dbReference>